<evidence type="ECO:0000256" key="4">
    <source>
        <dbReference type="ARBA" id="ARBA00011738"/>
    </source>
</evidence>
<dbReference type="FunFam" id="3.40.50.10380:FF:000001">
    <property type="entry name" value="NAD-dependent malic enzyme"/>
    <property type="match status" value="1"/>
</dbReference>
<dbReference type="Pfam" id="PF00390">
    <property type="entry name" value="malic"/>
    <property type="match status" value="1"/>
</dbReference>
<comment type="caution">
    <text evidence="18">The sequence shown here is derived from an EMBL/GenBank/DDBJ whole genome shotgun (WGS) entry which is preliminary data.</text>
</comment>
<dbReference type="SMART" id="SM00919">
    <property type="entry name" value="Malic_M"/>
    <property type="match status" value="1"/>
</dbReference>
<dbReference type="SMART" id="SM01274">
    <property type="entry name" value="malic"/>
    <property type="match status" value="1"/>
</dbReference>
<evidence type="ECO:0000256" key="1">
    <source>
        <dbReference type="ARBA" id="ARBA00001911"/>
    </source>
</evidence>
<dbReference type="InterPro" id="IPR001891">
    <property type="entry name" value="Malic_OxRdtase"/>
</dbReference>
<dbReference type="Proteomes" id="UP000051181">
    <property type="component" value="Unassembled WGS sequence"/>
</dbReference>
<keyword evidence="6" id="KW-0520">NAD</keyword>
<feature type="binding site" evidence="13">
    <location>
        <position position="447"/>
    </location>
    <ligand>
        <name>(S)-malate</name>
        <dbReference type="ChEBI" id="CHEBI:15589"/>
    </ligand>
</feature>
<dbReference type="EC" id="4.1.1.101" evidence="10"/>
<protein>
    <recommendedName>
        <fullName evidence="11">Malolactic enzyme</fullName>
        <ecNumber evidence="10">4.1.1.101</ecNumber>
    </recommendedName>
</protein>
<dbReference type="GO" id="GO:0005829">
    <property type="term" value="C:cytosol"/>
    <property type="evidence" value="ECO:0007669"/>
    <property type="project" value="TreeGrafter"/>
</dbReference>
<dbReference type="FunFam" id="3.40.50.720:FF:000182">
    <property type="entry name" value="NAD-dependent malic enzyme"/>
    <property type="match status" value="1"/>
</dbReference>
<evidence type="ECO:0000313" key="19">
    <source>
        <dbReference type="Proteomes" id="UP000051181"/>
    </source>
</evidence>
<feature type="active site" description="Proton donor" evidence="12">
    <location>
        <position position="90"/>
    </location>
</feature>
<dbReference type="GO" id="GO:0006108">
    <property type="term" value="P:malate metabolic process"/>
    <property type="evidence" value="ECO:0007669"/>
    <property type="project" value="TreeGrafter"/>
</dbReference>
<evidence type="ECO:0000256" key="10">
    <source>
        <dbReference type="ARBA" id="ARBA00066983"/>
    </source>
</evidence>
<dbReference type="InterPro" id="IPR036291">
    <property type="entry name" value="NAD(P)-bd_dom_sf"/>
</dbReference>
<evidence type="ECO:0000259" key="17">
    <source>
        <dbReference type="SMART" id="SM01274"/>
    </source>
</evidence>
<dbReference type="Pfam" id="PF03949">
    <property type="entry name" value="Malic_M"/>
    <property type="match status" value="1"/>
</dbReference>
<dbReference type="PIRSF" id="PIRSF000106">
    <property type="entry name" value="ME"/>
    <property type="match status" value="1"/>
</dbReference>
<dbReference type="GO" id="GO:0043883">
    <property type="term" value="F:malolactic enzyme activity"/>
    <property type="evidence" value="ECO:0007669"/>
    <property type="project" value="UniProtKB-EC"/>
</dbReference>
<dbReference type="InterPro" id="IPR037062">
    <property type="entry name" value="Malic_N_dom_sf"/>
</dbReference>
<dbReference type="GO" id="GO:0016616">
    <property type="term" value="F:oxidoreductase activity, acting on the CH-OH group of donors, NAD or NADP as acceptor"/>
    <property type="evidence" value="ECO:0007669"/>
    <property type="project" value="InterPro"/>
</dbReference>
<dbReference type="Gene3D" id="3.40.50.10380">
    <property type="entry name" value="Malic enzyme, N-terminal domain"/>
    <property type="match status" value="1"/>
</dbReference>
<dbReference type="InterPro" id="IPR048182">
    <property type="entry name" value="Malolactic_enz"/>
</dbReference>
<gene>
    <name evidence="18" type="ORF">FD22_GL001960</name>
</gene>
<dbReference type="PANTHER" id="PTHR23406:SF34">
    <property type="entry name" value="NAD-DEPENDENT MALIC ENZYME, MITOCHONDRIAL"/>
    <property type="match status" value="1"/>
</dbReference>
<comment type="cofactor">
    <cofactor evidence="1">
        <name>NAD(+)</name>
        <dbReference type="ChEBI" id="CHEBI:57540"/>
    </cofactor>
</comment>
<feature type="binding site" evidence="14">
    <location>
        <position position="235"/>
    </location>
    <ligand>
        <name>a divalent metal cation</name>
        <dbReference type="ChEBI" id="CHEBI:60240"/>
    </ligand>
</feature>
<comment type="cofactor">
    <cofactor evidence="14">
        <name>Mg(2+)</name>
        <dbReference type="ChEBI" id="CHEBI:18420"/>
    </cofactor>
    <cofactor evidence="14">
        <name>Mn(2+)</name>
        <dbReference type="ChEBI" id="CHEBI:29035"/>
    </cofactor>
    <text evidence="14">Divalent metal cations. Prefers magnesium or manganese.</text>
</comment>
<dbReference type="InterPro" id="IPR012301">
    <property type="entry name" value="Malic_N_dom"/>
</dbReference>
<dbReference type="PROSITE" id="PS00331">
    <property type="entry name" value="MALIC_ENZYMES"/>
    <property type="match status" value="1"/>
</dbReference>
<dbReference type="InterPro" id="IPR012302">
    <property type="entry name" value="Malic_NAD-bd"/>
</dbReference>
<proteinExistence type="inferred from homology"/>
<evidence type="ECO:0000256" key="7">
    <source>
        <dbReference type="ARBA" id="ARBA00023211"/>
    </source>
</evidence>
<sequence length="540" mass="58397">MKAQEILQDPLRNKGTAFTVAERHELGLTGLLPPKVQTLDEQVAQVYGQLQTRTTAIAKHLFLMQIFNQNRILFYRLLRQYLVELLPLVYTPTIGDAVEQYGQQFVEPGGAVYLSINDPDSMQASLIAAAAGREIKMVVVTDGEGVLGIGDWGVNGVDISIGKLMVYTAAAGIDPRQVLPIVLDVGTDNQQLLDDPLYLGNRQKRVRGEAYHAFIDQFVEVVETTFPNVFLHWEDFGRENAAAILNQYQNQITTFNDDIQGTGIVVLAGILGALSISGEKLTTQRYLCFGAGTAGTGVARRIFLEMQAQGLSVEEARQHFYLVDRQGLLFDDMADLTPEQKAFARKRSEFTNVAALTDLVAVVAAVQPTILVGTSGQPHSFTEEIVKSMCAHTPRPIIFAMSNPTKLSEATAADLINWSAGKALVATGVPQAPVTYNGVTYEIGQANNALVYPGLGLGVIAAQATRLNDEMISQAAHSLGGIVDTSQPGAAVLPPVARVTEYQKTIATAVVQSALDQGLAGRKITDVAAVVTENQWLPEY</sequence>
<dbReference type="InterPro" id="IPR046346">
    <property type="entry name" value="Aminoacid_DH-like_N_sf"/>
</dbReference>
<dbReference type="PANTHER" id="PTHR23406">
    <property type="entry name" value="MALIC ENZYME-RELATED"/>
    <property type="match status" value="1"/>
</dbReference>
<name>A0A0R1FHN1_9LACO</name>
<evidence type="ECO:0000256" key="14">
    <source>
        <dbReference type="PIRSR" id="PIRSR000106-3"/>
    </source>
</evidence>
<dbReference type="NCBIfam" id="NF010052">
    <property type="entry name" value="PRK13529.1"/>
    <property type="match status" value="1"/>
</dbReference>
<dbReference type="GeneID" id="65917939"/>
<accession>A0A0R1FHN1</accession>
<dbReference type="EMBL" id="AZCN01000006">
    <property type="protein sequence ID" value="KRK18900.1"/>
    <property type="molecule type" value="Genomic_DNA"/>
</dbReference>
<keyword evidence="8" id="KW-0456">Lyase</keyword>
<evidence type="ECO:0000256" key="2">
    <source>
        <dbReference type="ARBA" id="ARBA00001936"/>
    </source>
</evidence>
<comment type="subunit">
    <text evidence="4">Homodimer.</text>
</comment>
<evidence type="ECO:0000256" key="13">
    <source>
        <dbReference type="PIRSR" id="PIRSR000106-2"/>
    </source>
</evidence>
<evidence type="ECO:0000256" key="6">
    <source>
        <dbReference type="ARBA" id="ARBA00023027"/>
    </source>
</evidence>
<evidence type="ECO:0000256" key="9">
    <source>
        <dbReference type="ARBA" id="ARBA00051739"/>
    </source>
</evidence>
<feature type="active site" description="Proton acceptor" evidence="12">
    <location>
        <position position="163"/>
    </location>
</feature>
<dbReference type="PRINTS" id="PR00072">
    <property type="entry name" value="MALOXRDTASE"/>
</dbReference>
<dbReference type="Gene3D" id="3.40.50.720">
    <property type="entry name" value="NAD(P)-binding Rossmann-like Domain"/>
    <property type="match status" value="1"/>
</dbReference>
<dbReference type="SUPFAM" id="SSF53223">
    <property type="entry name" value="Aminoacid dehydrogenase-like, N-terminal domain"/>
    <property type="match status" value="1"/>
</dbReference>
<dbReference type="SUPFAM" id="SSF51735">
    <property type="entry name" value="NAD(P)-binding Rossmann-fold domains"/>
    <property type="match status" value="1"/>
</dbReference>
<evidence type="ECO:0000313" key="18">
    <source>
        <dbReference type="EMBL" id="KRK18900.1"/>
    </source>
</evidence>
<feature type="binding site" evidence="14">
    <location>
        <position position="234"/>
    </location>
    <ligand>
        <name>a divalent metal cation</name>
        <dbReference type="ChEBI" id="CHEBI:60240"/>
    </ligand>
</feature>
<feature type="binding site" evidence="13">
    <location>
        <position position="403"/>
    </location>
    <ligand>
        <name>(S)-malate</name>
        <dbReference type="ChEBI" id="CHEBI:15589"/>
    </ligand>
</feature>
<feature type="domain" description="Malic enzyme NAD-binding" evidence="16">
    <location>
        <begin position="259"/>
        <end position="515"/>
    </location>
</feature>
<evidence type="ECO:0000256" key="3">
    <source>
        <dbReference type="ARBA" id="ARBA00008785"/>
    </source>
</evidence>
<comment type="catalytic activity">
    <reaction evidence="9">
        <text>(S)-malate + H(+) = (S)-lactate + CO2</text>
        <dbReference type="Rhea" id="RHEA:46276"/>
        <dbReference type="ChEBI" id="CHEBI:15378"/>
        <dbReference type="ChEBI" id="CHEBI:15589"/>
        <dbReference type="ChEBI" id="CHEBI:16526"/>
        <dbReference type="ChEBI" id="CHEBI:16651"/>
        <dbReference type="EC" id="4.1.1.101"/>
    </reaction>
</comment>
<comment type="similarity">
    <text evidence="3 15">Belongs to the malic enzymes family.</text>
</comment>
<dbReference type="PATRIC" id="fig|913848.6.peg.2002"/>
<dbReference type="eggNOG" id="COG0281">
    <property type="taxonomic scope" value="Bacteria"/>
</dbReference>
<evidence type="ECO:0000256" key="12">
    <source>
        <dbReference type="PIRSR" id="PIRSR000106-1"/>
    </source>
</evidence>
<dbReference type="GO" id="GO:0004470">
    <property type="term" value="F:malic enzyme activity"/>
    <property type="evidence" value="ECO:0007669"/>
    <property type="project" value="InterPro"/>
</dbReference>
<dbReference type="InterPro" id="IPR015884">
    <property type="entry name" value="Malic_enzyme_CS"/>
</dbReference>
<comment type="cofactor">
    <cofactor evidence="2">
        <name>Mn(2+)</name>
        <dbReference type="ChEBI" id="CHEBI:29035"/>
    </cofactor>
</comment>
<evidence type="ECO:0000256" key="8">
    <source>
        <dbReference type="ARBA" id="ARBA00023239"/>
    </source>
</evidence>
<dbReference type="RefSeq" id="WP_010012029.1">
    <property type="nucleotide sequence ID" value="NZ_AZCN01000006.1"/>
</dbReference>
<dbReference type="GO" id="GO:0043464">
    <property type="term" value="P:malolactic fermentation"/>
    <property type="evidence" value="ECO:0007669"/>
    <property type="project" value="InterPro"/>
</dbReference>
<dbReference type="GO" id="GO:0051287">
    <property type="term" value="F:NAD binding"/>
    <property type="evidence" value="ECO:0007669"/>
    <property type="project" value="InterPro"/>
</dbReference>
<dbReference type="NCBIfam" id="NF041582">
    <property type="entry name" value="malolactic"/>
    <property type="match status" value="1"/>
</dbReference>
<evidence type="ECO:0000256" key="11">
    <source>
        <dbReference type="ARBA" id="ARBA00074565"/>
    </source>
</evidence>
<evidence type="ECO:0000259" key="16">
    <source>
        <dbReference type="SMART" id="SM00919"/>
    </source>
</evidence>
<feature type="domain" description="Malic enzyme N-terminal" evidence="17">
    <location>
        <begin position="67"/>
        <end position="249"/>
    </location>
</feature>
<dbReference type="CDD" id="cd05312">
    <property type="entry name" value="NAD_bind_1_malic_enz"/>
    <property type="match status" value="1"/>
</dbReference>
<dbReference type="AlphaFoldDB" id="A0A0R1FHN1"/>
<evidence type="ECO:0000256" key="15">
    <source>
        <dbReference type="RuleBase" id="RU003427"/>
    </source>
</evidence>
<keyword evidence="5 14" id="KW-0479">Metal-binding</keyword>
<evidence type="ECO:0000256" key="5">
    <source>
        <dbReference type="ARBA" id="ARBA00022723"/>
    </source>
</evidence>
<keyword evidence="7" id="KW-0464">Manganese</keyword>
<reference evidence="18 19" key="1">
    <citation type="journal article" date="2015" name="Genome Announc.">
        <title>Expanding the biotechnology potential of lactobacilli through comparative genomics of 213 strains and associated genera.</title>
        <authorList>
            <person name="Sun Z."/>
            <person name="Harris H.M."/>
            <person name="McCann A."/>
            <person name="Guo C."/>
            <person name="Argimon S."/>
            <person name="Zhang W."/>
            <person name="Yang X."/>
            <person name="Jeffery I.B."/>
            <person name="Cooney J.C."/>
            <person name="Kagawa T.F."/>
            <person name="Liu W."/>
            <person name="Song Y."/>
            <person name="Salvetti E."/>
            <person name="Wrobel A."/>
            <person name="Rasinkangas P."/>
            <person name="Parkhill J."/>
            <person name="Rea M.C."/>
            <person name="O'Sullivan O."/>
            <person name="Ritari J."/>
            <person name="Douillard F.P."/>
            <person name="Paul Ross R."/>
            <person name="Yang R."/>
            <person name="Briner A.E."/>
            <person name="Felis G.E."/>
            <person name="de Vos W.M."/>
            <person name="Barrangou R."/>
            <person name="Klaenhammer T.R."/>
            <person name="Caufield P.W."/>
            <person name="Cui Y."/>
            <person name="Zhang H."/>
            <person name="O'Toole P.W."/>
        </authorList>
    </citation>
    <scope>NUCLEOTIDE SEQUENCE [LARGE SCALE GENOMIC DNA]</scope>
    <source>
        <strain evidence="18 19">DSM 20001</strain>
    </source>
</reference>
<organism evidence="18 19">
    <name type="scientific">Loigolactobacillus coryniformis subsp. coryniformis KCTC 3167 = DSM 20001</name>
    <dbReference type="NCBI Taxonomy" id="913848"/>
    <lineage>
        <taxon>Bacteria</taxon>
        <taxon>Bacillati</taxon>
        <taxon>Bacillota</taxon>
        <taxon>Bacilli</taxon>
        <taxon>Lactobacillales</taxon>
        <taxon>Lactobacillaceae</taxon>
        <taxon>Loigolactobacillus</taxon>
    </lineage>
</organism>
<dbReference type="GO" id="GO:0030145">
    <property type="term" value="F:manganese ion binding"/>
    <property type="evidence" value="ECO:0007669"/>
    <property type="project" value="UniProtKB-ARBA"/>
</dbReference>
<feature type="binding site" evidence="14">
    <location>
        <position position="258"/>
    </location>
    <ligand>
        <name>a divalent metal cation</name>
        <dbReference type="ChEBI" id="CHEBI:60240"/>
    </ligand>
</feature>